<reference evidence="2 3" key="1">
    <citation type="submission" date="2016-09" db="EMBL/GenBank/DDBJ databases">
        <title>Genomic analysis reveals versatility of anaerobic energy metabolism of Geosporobacter ferrireducens IRF9 of phylum Firmicutes.</title>
        <authorList>
            <person name="Kim S.-J."/>
        </authorList>
    </citation>
    <scope>NUCLEOTIDE SEQUENCE [LARGE SCALE GENOMIC DNA]</scope>
    <source>
        <strain evidence="2 3">IRF9</strain>
    </source>
</reference>
<keyword evidence="1" id="KW-0175">Coiled coil</keyword>
<gene>
    <name evidence="2" type="ORF">Gferi_05690</name>
</gene>
<dbReference type="Proteomes" id="UP000095743">
    <property type="component" value="Chromosome"/>
</dbReference>
<evidence type="ECO:0000313" key="2">
    <source>
        <dbReference type="EMBL" id="AOT69093.1"/>
    </source>
</evidence>
<protein>
    <submittedName>
        <fullName evidence="2">Uncharacterized protein</fullName>
    </submittedName>
</protein>
<accession>A0A1D8GDW5</accession>
<keyword evidence="3" id="KW-1185">Reference proteome</keyword>
<feature type="coiled-coil region" evidence="1">
    <location>
        <begin position="24"/>
        <end position="51"/>
    </location>
</feature>
<sequence length="141" mass="16237">MKNKKALVLLMAMIIFVLTFNVFQESKQLDAADAQKRYKDLAEEIELKLDATDIQRSYEDLPKEIKTKIDMLKTSENKELLDNDILSQYEPVHACHSGPEHQECKLTAGQKESCGCYGGMWYCCCGKKMNFVYLYCPKHRG</sequence>
<dbReference type="KEGG" id="gfe:Gferi_05690"/>
<proteinExistence type="predicted"/>
<name>A0A1D8GDW5_9FIRM</name>
<organism evidence="2 3">
    <name type="scientific">Geosporobacter ferrireducens</name>
    <dbReference type="NCBI Taxonomy" id="1424294"/>
    <lineage>
        <taxon>Bacteria</taxon>
        <taxon>Bacillati</taxon>
        <taxon>Bacillota</taxon>
        <taxon>Clostridia</taxon>
        <taxon>Peptostreptococcales</taxon>
        <taxon>Thermotaleaceae</taxon>
        <taxon>Geosporobacter</taxon>
    </lineage>
</organism>
<evidence type="ECO:0000313" key="3">
    <source>
        <dbReference type="Proteomes" id="UP000095743"/>
    </source>
</evidence>
<dbReference type="RefSeq" id="WP_069974659.1">
    <property type="nucleotide sequence ID" value="NZ_CP017269.1"/>
</dbReference>
<evidence type="ECO:0000256" key="1">
    <source>
        <dbReference type="SAM" id="Coils"/>
    </source>
</evidence>
<dbReference type="EMBL" id="CP017269">
    <property type="protein sequence ID" value="AOT69093.1"/>
    <property type="molecule type" value="Genomic_DNA"/>
</dbReference>
<dbReference type="AlphaFoldDB" id="A0A1D8GDW5"/>